<dbReference type="AlphaFoldDB" id="A0A562JF07"/>
<feature type="domain" description="Toprim" evidence="8">
    <location>
        <begin position="81"/>
        <end position="175"/>
    </location>
</feature>
<dbReference type="Gene3D" id="6.10.250.240">
    <property type="match status" value="1"/>
</dbReference>
<dbReference type="PROSITE" id="PS50880">
    <property type="entry name" value="TOPRIM"/>
    <property type="match status" value="1"/>
</dbReference>
<dbReference type="SUPFAM" id="SSF111304">
    <property type="entry name" value="Recombination protein RecR"/>
    <property type="match status" value="1"/>
</dbReference>
<evidence type="ECO:0000256" key="2">
    <source>
        <dbReference type="ARBA" id="ARBA00022763"/>
    </source>
</evidence>
<dbReference type="InterPro" id="IPR034137">
    <property type="entry name" value="TOPRIM_RecR"/>
</dbReference>
<evidence type="ECO:0000313" key="9">
    <source>
        <dbReference type="EMBL" id="TWH81748.1"/>
    </source>
</evidence>
<comment type="similarity">
    <text evidence="7">Belongs to the RecR family.</text>
</comment>
<dbReference type="Pfam" id="PF21175">
    <property type="entry name" value="RecR_C"/>
    <property type="match status" value="1"/>
</dbReference>
<dbReference type="PANTHER" id="PTHR30446:SF0">
    <property type="entry name" value="RECOMBINATION PROTEIN RECR"/>
    <property type="match status" value="1"/>
</dbReference>
<organism evidence="9 10">
    <name type="scientific">Sedimentibacter saalensis</name>
    <dbReference type="NCBI Taxonomy" id="130788"/>
    <lineage>
        <taxon>Bacteria</taxon>
        <taxon>Bacillati</taxon>
        <taxon>Bacillota</taxon>
        <taxon>Tissierellia</taxon>
        <taxon>Sedimentibacter</taxon>
    </lineage>
</organism>
<gene>
    <name evidence="7" type="primary">recR</name>
    <name evidence="9" type="ORF">LY60_01503</name>
</gene>
<name>A0A562JF07_9FIRM</name>
<dbReference type="SMART" id="SM00493">
    <property type="entry name" value="TOPRIM"/>
    <property type="match status" value="1"/>
</dbReference>
<dbReference type="Gene3D" id="3.40.1360.10">
    <property type="match status" value="1"/>
</dbReference>
<dbReference type="Gene3D" id="3.30.60.80">
    <property type="match status" value="1"/>
</dbReference>
<dbReference type="Pfam" id="PF13662">
    <property type="entry name" value="Toprim_4"/>
    <property type="match status" value="1"/>
</dbReference>
<dbReference type="OrthoDB" id="9802672at2"/>
<accession>A0A562JF07</accession>
<comment type="caution">
    <text evidence="9">The sequence shown here is derived from an EMBL/GenBank/DDBJ whole genome shotgun (WGS) entry which is preliminary data.</text>
</comment>
<dbReference type="NCBIfam" id="TIGR00615">
    <property type="entry name" value="recR"/>
    <property type="match status" value="1"/>
</dbReference>
<feature type="zinc finger region" description="C4-type" evidence="7">
    <location>
        <begin position="58"/>
        <end position="73"/>
    </location>
</feature>
<dbReference type="InterPro" id="IPR003583">
    <property type="entry name" value="Hlx-hairpin-Hlx_DNA-bd_motif"/>
</dbReference>
<evidence type="ECO:0000256" key="3">
    <source>
        <dbReference type="ARBA" id="ARBA00022771"/>
    </source>
</evidence>
<dbReference type="InterPro" id="IPR015967">
    <property type="entry name" value="Rcmb_RecR_Znf"/>
</dbReference>
<dbReference type="GO" id="GO:0006310">
    <property type="term" value="P:DNA recombination"/>
    <property type="evidence" value="ECO:0007669"/>
    <property type="project" value="UniProtKB-UniRule"/>
</dbReference>
<keyword evidence="6 7" id="KW-0234">DNA repair</keyword>
<dbReference type="GO" id="GO:0003677">
    <property type="term" value="F:DNA binding"/>
    <property type="evidence" value="ECO:0007669"/>
    <property type="project" value="UniProtKB-UniRule"/>
</dbReference>
<dbReference type="CDD" id="cd01025">
    <property type="entry name" value="TOPRIM_recR"/>
    <property type="match status" value="1"/>
</dbReference>
<evidence type="ECO:0000313" key="10">
    <source>
        <dbReference type="Proteomes" id="UP000315343"/>
    </source>
</evidence>
<dbReference type="RefSeq" id="WP_019230153.1">
    <property type="nucleotide sequence ID" value="NZ_DAMBUX010000019.1"/>
</dbReference>
<dbReference type="InterPro" id="IPR023627">
    <property type="entry name" value="Rcmb_RecR"/>
</dbReference>
<evidence type="ECO:0000256" key="5">
    <source>
        <dbReference type="ARBA" id="ARBA00023172"/>
    </source>
</evidence>
<evidence type="ECO:0000256" key="1">
    <source>
        <dbReference type="ARBA" id="ARBA00022723"/>
    </source>
</evidence>
<sequence length="198" mass="21873">MEQYTPPITKLIEELAKLPGIGRKSAQRLAFHILDMKGNDVVELAKAIVNAKKLTKHCKTCGNLTEGETCSICSNFKRDHSTICVVEDVRDIAAMERTKEYKGVYHVLHGTISPLDGIGPEDINIKNLVSRLNSEVTEVILATNPTIEGEATAVYISRLIKPMGIRTTRIAHGIPIGGDIEYADEVTLMRAMEGRRDM</sequence>
<dbReference type="GO" id="GO:0006281">
    <property type="term" value="P:DNA repair"/>
    <property type="evidence" value="ECO:0007669"/>
    <property type="project" value="UniProtKB-UniRule"/>
</dbReference>
<dbReference type="Proteomes" id="UP000315343">
    <property type="component" value="Unassembled WGS sequence"/>
</dbReference>
<reference evidence="9 10" key="1">
    <citation type="submission" date="2019-07" db="EMBL/GenBank/DDBJ databases">
        <title>Genomic Encyclopedia of Type Strains, Phase I: the one thousand microbial genomes (KMG-I) project.</title>
        <authorList>
            <person name="Kyrpides N."/>
        </authorList>
    </citation>
    <scope>NUCLEOTIDE SEQUENCE [LARGE SCALE GENOMIC DNA]</scope>
    <source>
        <strain evidence="9 10">DSM 13558</strain>
    </source>
</reference>
<dbReference type="GO" id="GO:0008270">
    <property type="term" value="F:zinc ion binding"/>
    <property type="evidence" value="ECO:0007669"/>
    <property type="project" value="UniProtKB-KW"/>
</dbReference>
<comment type="function">
    <text evidence="7">May play a role in DNA repair. It seems to be involved in an RecBC-independent recombinational process of DNA repair. It may act with RecF and RecO.</text>
</comment>
<dbReference type="PROSITE" id="PS01300">
    <property type="entry name" value="RECR"/>
    <property type="match status" value="1"/>
</dbReference>
<dbReference type="PANTHER" id="PTHR30446">
    <property type="entry name" value="RECOMBINATION PROTEIN RECR"/>
    <property type="match status" value="1"/>
</dbReference>
<keyword evidence="10" id="KW-1185">Reference proteome</keyword>
<keyword evidence="3 7" id="KW-0863">Zinc-finger</keyword>
<protein>
    <recommendedName>
        <fullName evidence="7">Recombination protein RecR</fullName>
    </recommendedName>
</protein>
<evidence type="ECO:0000256" key="4">
    <source>
        <dbReference type="ARBA" id="ARBA00022833"/>
    </source>
</evidence>
<dbReference type="HAMAP" id="MF_00017">
    <property type="entry name" value="RecR"/>
    <property type="match status" value="1"/>
</dbReference>
<evidence type="ECO:0000256" key="6">
    <source>
        <dbReference type="ARBA" id="ARBA00023204"/>
    </source>
</evidence>
<dbReference type="Gene3D" id="1.10.8.420">
    <property type="entry name" value="RecR Domain 1"/>
    <property type="match status" value="1"/>
</dbReference>
<evidence type="ECO:0000256" key="7">
    <source>
        <dbReference type="HAMAP-Rule" id="MF_00017"/>
    </source>
</evidence>
<keyword evidence="4 7" id="KW-0862">Zinc</keyword>
<dbReference type="EMBL" id="VLKH01000003">
    <property type="protein sequence ID" value="TWH81748.1"/>
    <property type="molecule type" value="Genomic_DNA"/>
</dbReference>
<evidence type="ECO:0000259" key="8">
    <source>
        <dbReference type="PROSITE" id="PS50880"/>
    </source>
</evidence>
<keyword evidence="5 7" id="KW-0233">DNA recombination</keyword>
<keyword evidence="1 7" id="KW-0479">Metal-binding</keyword>
<dbReference type="InterPro" id="IPR000093">
    <property type="entry name" value="DNA_Rcmb_RecR"/>
</dbReference>
<dbReference type="SMART" id="SM00278">
    <property type="entry name" value="HhH1"/>
    <property type="match status" value="1"/>
</dbReference>
<dbReference type="InterPro" id="IPR006171">
    <property type="entry name" value="TOPRIM_dom"/>
</dbReference>
<dbReference type="Pfam" id="PF02132">
    <property type="entry name" value="RecR_ZnF"/>
    <property type="match status" value="1"/>
</dbReference>
<dbReference type="Pfam" id="PF21176">
    <property type="entry name" value="RecR_HhH"/>
    <property type="match status" value="1"/>
</dbReference>
<proteinExistence type="inferred from homology"/>
<keyword evidence="2 7" id="KW-0227">DNA damage</keyword>